<dbReference type="Pfam" id="PF13466">
    <property type="entry name" value="STAS_2"/>
    <property type="match status" value="1"/>
</dbReference>
<dbReference type="InterPro" id="IPR058548">
    <property type="entry name" value="MlaB-like_STAS"/>
</dbReference>
<organism evidence="2 3">
    <name type="scientific">Lichenicoccus roseus</name>
    <dbReference type="NCBI Taxonomy" id="2683649"/>
    <lineage>
        <taxon>Bacteria</taxon>
        <taxon>Pseudomonadati</taxon>
        <taxon>Pseudomonadota</taxon>
        <taxon>Alphaproteobacteria</taxon>
        <taxon>Acetobacterales</taxon>
        <taxon>Acetobacteraceae</taxon>
        <taxon>Lichenicoccus</taxon>
    </lineage>
</organism>
<dbReference type="InterPro" id="IPR036513">
    <property type="entry name" value="STAS_dom_sf"/>
</dbReference>
<proteinExistence type="predicted"/>
<dbReference type="RefSeq" id="WP_138325919.1">
    <property type="nucleotide sequence ID" value="NZ_VCDI01000003.1"/>
</dbReference>
<protein>
    <submittedName>
        <fullName evidence="2">STAS domain-containing protein</fullName>
    </submittedName>
</protein>
<dbReference type="PROSITE" id="PS50801">
    <property type="entry name" value="STAS"/>
    <property type="match status" value="1"/>
</dbReference>
<evidence type="ECO:0000313" key="3">
    <source>
        <dbReference type="Proteomes" id="UP000305654"/>
    </source>
</evidence>
<gene>
    <name evidence="2" type="ORF">FE263_10330</name>
</gene>
<keyword evidence="3" id="KW-1185">Reference proteome</keyword>
<sequence length="101" mass="11362">MKFTQQNTPEGAVMTLDGSFTFNDFREFGTMLEALRARPSCRHTLDLSRLEFLDSAALGMLLIAEDELRSSGSSLTLRKPLGSIARLLEMSAMHKVFRIEH</sequence>
<comment type="caution">
    <text evidence="2">The sequence shown here is derived from an EMBL/GenBank/DDBJ whole genome shotgun (WGS) entry which is preliminary data.</text>
</comment>
<evidence type="ECO:0000313" key="2">
    <source>
        <dbReference type="EMBL" id="TLU72457.1"/>
    </source>
</evidence>
<dbReference type="Proteomes" id="UP000305654">
    <property type="component" value="Unassembled WGS sequence"/>
</dbReference>
<reference evidence="2 3" key="1">
    <citation type="submission" date="2019-05" db="EMBL/GenBank/DDBJ databases">
        <authorList>
            <person name="Pankratov T."/>
            <person name="Grouzdev D."/>
        </authorList>
    </citation>
    <scope>NUCLEOTIDE SEQUENCE [LARGE SCALE GENOMIC DNA]</scope>
    <source>
        <strain evidence="2 3">KEBCLARHB70R</strain>
    </source>
</reference>
<dbReference type="OrthoDB" id="8236316at2"/>
<evidence type="ECO:0000259" key="1">
    <source>
        <dbReference type="PROSITE" id="PS50801"/>
    </source>
</evidence>
<dbReference type="AlphaFoldDB" id="A0A5R9J7G9"/>
<name>A0A5R9J7G9_9PROT</name>
<dbReference type="EMBL" id="VCDI01000003">
    <property type="protein sequence ID" value="TLU72457.1"/>
    <property type="molecule type" value="Genomic_DNA"/>
</dbReference>
<accession>A0A5R9J7G9</accession>
<dbReference type="SUPFAM" id="SSF52091">
    <property type="entry name" value="SpoIIaa-like"/>
    <property type="match status" value="1"/>
</dbReference>
<dbReference type="InterPro" id="IPR002645">
    <property type="entry name" value="STAS_dom"/>
</dbReference>
<feature type="domain" description="STAS" evidence="1">
    <location>
        <begin position="1"/>
        <end position="101"/>
    </location>
</feature>
<dbReference type="Gene3D" id="3.30.750.24">
    <property type="entry name" value="STAS domain"/>
    <property type="match status" value="1"/>
</dbReference>
<dbReference type="CDD" id="cd07043">
    <property type="entry name" value="STAS_anti-anti-sigma_factors"/>
    <property type="match status" value="1"/>
</dbReference>